<reference evidence="4" key="2">
    <citation type="journal article" date="2023" name="IMA Fungus">
        <title>Comparative genomic study of the Penicillium genus elucidates a diverse pangenome and 15 lateral gene transfer events.</title>
        <authorList>
            <person name="Petersen C."/>
            <person name="Sorensen T."/>
            <person name="Nielsen M.R."/>
            <person name="Sondergaard T.E."/>
            <person name="Sorensen J.L."/>
            <person name="Fitzpatrick D.A."/>
            <person name="Frisvad J.C."/>
            <person name="Nielsen K.L."/>
        </authorList>
    </citation>
    <scope>NUCLEOTIDE SEQUENCE</scope>
    <source>
        <strain evidence="4">IBT 29864</strain>
    </source>
</reference>
<proteinExistence type="predicted"/>
<dbReference type="InterPro" id="IPR002110">
    <property type="entry name" value="Ankyrin_rpt"/>
</dbReference>
<dbReference type="PANTHER" id="PTHR24198">
    <property type="entry name" value="ANKYRIN REPEAT AND PROTEIN KINASE DOMAIN-CONTAINING PROTEIN"/>
    <property type="match status" value="1"/>
</dbReference>
<keyword evidence="5" id="KW-1185">Reference proteome</keyword>
<dbReference type="PROSITE" id="PS50297">
    <property type="entry name" value="ANK_REP_REGION"/>
    <property type="match status" value="3"/>
</dbReference>
<feature type="repeat" description="ANK" evidence="3">
    <location>
        <begin position="336"/>
        <end position="368"/>
    </location>
</feature>
<organism evidence="4 5">
    <name type="scientific">Penicillium cataractarum</name>
    <dbReference type="NCBI Taxonomy" id="2100454"/>
    <lineage>
        <taxon>Eukaryota</taxon>
        <taxon>Fungi</taxon>
        <taxon>Dikarya</taxon>
        <taxon>Ascomycota</taxon>
        <taxon>Pezizomycotina</taxon>
        <taxon>Eurotiomycetes</taxon>
        <taxon>Eurotiomycetidae</taxon>
        <taxon>Eurotiales</taxon>
        <taxon>Aspergillaceae</taxon>
        <taxon>Penicillium</taxon>
    </lineage>
</organism>
<dbReference type="InterPro" id="IPR036770">
    <property type="entry name" value="Ankyrin_rpt-contain_sf"/>
</dbReference>
<evidence type="ECO:0000313" key="5">
    <source>
        <dbReference type="Proteomes" id="UP001147782"/>
    </source>
</evidence>
<evidence type="ECO:0000256" key="3">
    <source>
        <dbReference type="PROSITE-ProRule" id="PRU00023"/>
    </source>
</evidence>
<dbReference type="GeneID" id="81443733"/>
<dbReference type="Pfam" id="PF12796">
    <property type="entry name" value="Ank_2"/>
    <property type="match status" value="2"/>
</dbReference>
<protein>
    <submittedName>
        <fullName evidence="4">Ankyrin</fullName>
    </submittedName>
</protein>
<sequence length="676" mass="75164">MELLDLPNELLFEIIQLLEYGWDLTAFGVTNRHLHGLVSTYLYQQTLPNCSDAVLQWIVEKGNEDAFAQCLKANILAYVDKRTTSMLPRKAISLGQDRILELLIKNGISSFHDEGGTGPRADLRRYWDTLLFYAGRKGHIAVARILIAYGMDSFDSPRNKSLLLSAASSGDLEMIRYLLEEVGLSPNQQSNGGYTALASAASSGQARAVTLLLEHGANPNLRMRGEGLPLTIAAEQGHIEVVRVLLAHGTNVNPVPGEELPIYSAMGTIGGNKMAMTRLIADNMDLDLLRTRYENQVTLLTIAAALGKDGLVQELLQEDCYPDDEWIDGVLFHHVGSQGPLEWAAEAGHDSVVKLLLQYGIDGNFQKPLVLALKNGHPRVAKILLDRYVEQFRRTSWFDELLLSALENDECFELLLDHGANPTGIWNEGEHLNQHVLESGRPALAQALVRRGFPLELPVSSEGNRGGATLLSATRGGVPMLETLLQNGFDFGAASHDDIQGAIRDSIRREDVPVASFFLNRGFRLDNDDLLPGCIAHAARLNSSDSPSEMLLDTLLRGGVDINTRGEHQRTCIWNSISDYHANQLDVLLQRGADPRLRDENGETPLIFAATRTPQLICYENYVQTILEWFDLHWAEQSSEELYRELTKAETGALTHGNRKIARVLQRFRRVHFDRV</sequence>
<dbReference type="AlphaFoldDB" id="A0A9W9UVN5"/>
<evidence type="ECO:0000256" key="1">
    <source>
        <dbReference type="ARBA" id="ARBA00022737"/>
    </source>
</evidence>
<dbReference type="RefSeq" id="XP_056550514.1">
    <property type="nucleotide sequence ID" value="XM_056704554.1"/>
</dbReference>
<name>A0A9W9UVN5_9EURO</name>
<dbReference type="PROSITE" id="PS50088">
    <property type="entry name" value="ANK_REPEAT"/>
    <property type="match status" value="3"/>
</dbReference>
<feature type="repeat" description="ANK" evidence="3">
    <location>
        <begin position="229"/>
        <end position="257"/>
    </location>
</feature>
<dbReference type="OrthoDB" id="341259at2759"/>
<evidence type="ECO:0000313" key="4">
    <source>
        <dbReference type="EMBL" id="KAJ5359228.1"/>
    </source>
</evidence>
<keyword evidence="1" id="KW-0677">Repeat</keyword>
<comment type="caution">
    <text evidence="4">The sequence shown here is derived from an EMBL/GenBank/DDBJ whole genome shotgun (WGS) entry which is preliminary data.</text>
</comment>
<dbReference type="EMBL" id="JAPZBS010000009">
    <property type="protein sequence ID" value="KAJ5359228.1"/>
    <property type="molecule type" value="Genomic_DNA"/>
</dbReference>
<dbReference type="PANTHER" id="PTHR24198:SF165">
    <property type="entry name" value="ANKYRIN REPEAT-CONTAINING PROTEIN-RELATED"/>
    <property type="match status" value="1"/>
</dbReference>
<keyword evidence="2 3" id="KW-0040">ANK repeat</keyword>
<reference evidence="4" key="1">
    <citation type="submission" date="2022-11" db="EMBL/GenBank/DDBJ databases">
        <authorList>
            <person name="Petersen C."/>
        </authorList>
    </citation>
    <scope>NUCLEOTIDE SEQUENCE</scope>
    <source>
        <strain evidence="4">IBT 29864</strain>
    </source>
</reference>
<dbReference type="Proteomes" id="UP001147782">
    <property type="component" value="Unassembled WGS sequence"/>
</dbReference>
<evidence type="ECO:0000256" key="2">
    <source>
        <dbReference type="ARBA" id="ARBA00023043"/>
    </source>
</evidence>
<dbReference type="SMART" id="SM00248">
    <property type="entry name" value="ANK"/>
    <property type="match status" value="9"/>
</dbReference>
<dbReference type="Gene3D" id="1.25.40.20">
    <property type="entry name" value="Ankyrin repeat-containing domain"/>
    <property type="match status" value="2"/>
</dbReference>
<accession>A0A9W9UVN5</accession>
<feature type="repeat" description="ANK" evidence="3">
    <location>
        <begin position="192"/>
        <end position="224"/>
    </location>
</feature>
<gene>
    <name evidence="4" type="ORF">N7496_011641</name>
</gene>
<dbReference type="SUPFAM" id="SSF48403">
    <property type="entry name" value="Ankyrin repeat"/>
    <property type="match status" value="2"/>
</dbReference>